<reference evidence="2" key="1">
    <citation type="journal article" date="2022" name="Int. J. Mol. Sci.">
        <title>Draft Genome of Tanacetum Coccineum: Genomic Comparison of Closely Related Tanacetum-Family Plants.</title>
        <authorList>
            <person name="Yamashiro T."/>
            <person name="Shiraishi A."/>
            <person name="Nakayama K."/>
            <person name="Satake H."/>
        </authorList>
    </citation>
    <scope>NUCLEOTIDE SEQUENCE</scope>
</reference>
<reference evidence="2" key="2">
    <citation type="submission" date="2022-01" db="EMBL/GenBank/DDBJ databases">
        <authorList>
            <person name="Yamashiro T."/>
            <person name="Shiraishi A."/>
            <person name="Satake H."/>
            <person name="Nakayama K."/>
        </authorList>
    </citation>
    <scope>NUCLEOTIDE SEQUENCE</scope>
</reference>
<protein>
    <submittedName>
        <fullName evidence="2">Uncharacterized protein</fullName>
    </submittedName>
</protein>
<sequence length="181" mass="20433">MLIETEEPKETKVQAQEPEVQARGPQVIQVVLIRSINPTTSITPKVQVIEISSKPSHTNLIIDITPPKDQPESSSFITPRVNKGKGIARDTDDSPPKLVKALRKVRPDHDAPILVEYEIDEQDPSLPKRKRKAIELEPKTYIVGLHYNRLLPKGVEFVKNLVIENLEHGLFFIDSFGEEAF</sequence>
<evidence type="ECO:0000313" key="3">
    <source>
        <dbReference type="Proteomes" id="UP001151760"/>
    </source>
</evidence>
<organism evidence="2 3">
    <name type="scientific">Tanacetum coccineum</name>
    <dbReference type="NCBI Taxonomy" id="301880"/>
    <lineage>
        <taxon>Eukaryota</taxon>
        <taxon>Viridiplantae</taxon>
        <taxon>Streptophyta</taxon>
        <taxon>Embryophyta</taxon>
        <taxon>Tracheophyta</taxon>
        <taxon>Spermatophyta</taxon>
        <taxon>Magnoliopsida</taxon>
        <taxon>eudicotyledons</taxon>
        <taxon>Gunneridae</taxon>
        <taxon>Pentapetalae</taxon>
        <taxon>asterids</taxon>
        <taxon>campanulids</taxon>
        <taxon>Asterales</taxon>
        <taxon>Asteraceae</taxon>
        <taxon>Asteroideae</taxon>
        <taxon>Anthemideae</taxon>
        <taxon>Anthemidinae</taxon>
        <taxon>Tanacetum</taxon>
    </lineage>
</organism>
<gene>
    <name evidence="2" type="ORF">Tco_1030813</name>
</gene>
<comment type="caution">
    <text evidence="2">The sequence shown here is derived from an EMBL/GenBank/DDBJ whole genome shotgun (WGS) entry which is preliminary data.</text>
</comment>
<evidence type="ECO:0000256" key="1">
    <source>
        <dbReference type="SAM" id="MobiDB-lite"/>
    </source>
</evidence>
<name>A0ABQ5G9J4_9ASTR</name>
<proteinExistence type="predicted"/>
<feature type="region of interest" description="Disordered" evidence="1">
    <location>
        <begin position="65"/>
        <end position="94"/>
    </location>
</feature>
<accession>A0ABQ5G9J4</accession>
<dbReference type="EMBL" id="BQNB010018175">
    <property type="protein sequence ID" value="GJT71527.1"/>
    <property type="molecule type" value="Genomic_DNA"/>
</dbReference>
<dbReference type="Proteomes" id="UP001151760">
    <property type="component" value="Unassembled WGS sequence"/>
</dbReference>
<evidence type="ECO:0000313" key="2">
    <source>
        <dbReference type="EMBL" id="GJT71527.1"/>
    </source>
</evidence>
<keyword evidence="3" id="KW-1185">Reference proteome</keyword>